<sequence>MASAPICLLWLLFVAVYDFRERRVPNWLVLVGAALALVALALGDSPFKSDWQSSLLGAAVGFGCLLLVYATGLMGAGDVKFAGALGLWVGLSALLPIWIISSLLAAVHALLWIFFQRWPLFPKFSGLLFSQPLPSGEARSAGRKRFIPYAAYLAFATVAWMVWSRQSS</sequence>
<dbReference type="Pfam" id="PF01478">
    <property type="entry name" value="Peptidase_A24"/>
    <property type="match status" value="1"/>
</dbReference>
<dbReference type="InterPro" id="IPR000045">
    <property type="entry name" value="Prepilin_IV_endopep_pep"/>
</dbReference>
<feature type="transmembrane region" description="Helical" evidence="2">
    <location>
        <begin position="26"/>
        <end position="43"/>
    </location>
</feature>
<dbReference type="PANTHER" id="PTHR30487">
    <property type="entry name" value="TYPE 4 PREPILIN-LIKE PROTEINS LEADER PEPTIDE-PROCESSING ENZYME"/>
    <property type="match status" value="1"/>
</dbReference>
<comment type="similarity">
    <text evidence="1">Belongs to the peptidase A24 family.</text>
</comment>
<dbReference type="Proteomes" id="UP001242045">
    <property type="component" value="Unassembled WGS sequence"/>
</dbReference>
<keyword evidence="2" id="KW-1133">Transmembrane helix</keyword>
<evidence type="ECO:0000313" key="4">
    <source>
        <dbReference type="EMBL" id="MDP9892515.1"/>
    </source>
</evidence>
<feature type="domain" description="Prepilin type IV endopeptidase peptidase" evidence="3">
    <location>
        <begin position="7"/>
        <end position="110"/>
    </location>
</feature>
<protein>
    <submittedName>
        <fullName evidence="4">Prepilin peptidase CpaA</fullName>
        <ecNumber evidence="4">3.4.23.43</ecNumber>
    </submittedName>
</protein>
<keyword evidence="4" id="KW-0378">Hydrolase</keyword>
<name>A0AAW8CV57_9BURK</name>
<feature type="transmembrane region" description="Helical" evidence="2">
    <location>
        <begin position="88"/>
        <end position="115"/>
    </location>
</feature>
<evidence type="ECO:0000256" key="1">
    <source>
        <dbReference type="ARBA" id="ARBA00005801"/>
    </source>
</evidence>
<evidence type="ECO:0000259" key="3">
    <source>
        <dbReference type="Pfam" id="PF01478"/>
    </source>
</evidence>
<feature type="transmembrane region" description="Helical" evidence="2">
    <location>
        <begin position="55"/>
        <end position="76"/>
    </location>
</feature>
<dbReference type="RefSeq" id="WP_307684404.1">
    <property type="nucleotide sequence ID" value="NZ_JAUSRD010000003.1"/>
</dbReference>
<organism evidence="4 5">
    <name type="scientific">Variovorax boronicumulans</name>
    <dbReference type="NCBI Taxonomy" id="436515"/>
    <lineage>
        <taxon>Bacteria</taxon>
        <taxon>Pseudomonadati</taxon>
        <taxon>Pseudomonadota</taxon>
        <taxon>Betaproteobacteria</taxon>
        <taxon>Burkholderiales</taxon>
        <taxon>Comamonadaceae</taxon>
        <taxon>Variovorax</taxon>
    </lineage>
</organism>
<gene>
    <name evidence="4" type="ORF">J2W31_001620</name>
</gene>
<evidence type="ECO:0000313" key="5">
    <source>
        <dbReference type="Proteomes" id="UP001242045"/>
    </source>
</evidence>
<proteinExistence type="inferred from homology"/>
<dbReference type="InterPro" id="IPR050882">
    <property type="entry name" value="Prepilin_peptidase/N-MTase"/>
</dbReference>
<keyword evidence="2" id="KW-0812">Transmembrane</keyword>
<comment type="caution">
    <text evidence="4">The sequence shown here is derived from an EMBL/GenBank/DDBJ whole genome shotgun (WGS) entry which is preliminary data.</text>
</comment>
<dbReference type="GO" id="GO:0005886">
    <property type="term" value="C:plasma membrane"/>
    <property type="evidence" value="ECO:0007669"/>
    <property type="project" value="TreeGrafter"/>
</dbReference>
<dbReference type="PANTHER" id="PTHR30487:SF0">
    <property type="entry name" value="PREPILIN LEADER PEPTIDASE_N-METHYLTRANSFERASE-RELATED"/>
    <property type="match status" value="1"/>
</dbReference>
<evidence type="ECO:0000256" key="2">
    <source>
        <dbReference type="SAM" id="Phobius"/>
    </source>
</evidence>
<dbReference type="EMBL" id="JAUSRD010000003">
    <property type="protein sequence ID" value="MDP9892515.1"/>
    <property type="molecule type" value="Genomic_DNA"/>
</dbReference>
<keyword evidence="2" id="KW-0472">Membrane</keyword>
<feature type="transmembrane region" description="Helical" evidence="2">
    <location>
        <begin position="146"/>
        <end position="163"/>
    </location>
</feature>
<dbReference type="GO" id="GO:0004190">
    <property type="term" value="F:aspartic-type endopeptidase activity"/>
    <property type="evidence" value="ECO:0007669"/>
    <property type="project" value="UniProtKB-EC"/>
</dbReference>
<accession>A0AAW8CV57</accession>
<reference evidence="4" key="1">
    <citation type="submission" date="2023-07" db="EMBL/GenBank/DDBJ databases">
        <title>Sorghum-associated microbial communities from plants grown in Nebraska, USA.</title>
        <authorList>
            <person name="Schachtman D."/>
        </authorList>
    </citation>
    <scope>NUCLEOTIDE SEQUENCE</scope>
    <source>
        <strain evidence="4">DS3754</strain>
    </source>
</reference>
<dbReference type="Gene3D" id="1.20.120.1220">
    <property type="match status" value="1"/>
</dbReference>
<dbReference type="EC" id="3.4.23.43" evidence="4"/>
<dbReference type="GO" id="GO:0006465">
    <property type="term" value="P:signal peptide processing"/>
    <property type="evidence" value="ECO:0007669"/>
    <property type="project" value="TreeGrafter"/>
</dbReference>
<dbReference type="AlphaFoldDB" id="A0AAW8CV57"/>